<evidence type="ECO:0000259" key="1">
    <source>
        <dbReference type="PROSITE" id="PS50851"/>
    </source>
</evidence>
<keyword evidence="3" id="KW-1185">Reference proteome</keyword>
<dbReference type="RefSeq" id="WP_344512627.1">
    <property type="nucleotide sequence ID" value="NZ_BAAAQD010000034.1"/>
</dbReference>
<feature type="domain" description="CheW-like" evidence="1">
    <location>
        <begin position="20"/>
        <end position="179"/>
    </location>
</feature>
<dbReference type="SUPFAM" id="SSF50341">
    <property type="entry name" value="CheW-like"/>
    <property type="match status" value="1"/>
</dbReference>
<dbReference type="PROSITE" id="PS50851">
    <property type="entry name" value="CHEW"/>
    <property type="match status" value="1"/>
</dbReference>
<evidence type="ECO:0000313" key="3">
    <source>
        <dbReference type="Proteomes" id="UP001501470"/>
    </source>
</evidence>
<dbReference type="SMART" id="SM00260">
    <property type="entry name" value="CheW"/>
    <property type="match status" value="1"/>
</dbReference>
<dbReference type="Gene3D" id="2.40.50.180">
    <property type="entry name" value="CheA-289, Domain 4"/>
    <property type="match status" value="1"/>
</dbReference>
<dbReference type="EMBL" id="BAAAQD010000034">
    <property type="protein sequence ID" value="GAA1563963.1"/>
    <property type="molecule type" value="Genomic_DNA"/>
</dbReference>
<reference evidence="2 3" key="1">
    <citation type="journal article" date="2019" name="Int. J. Syst. Evol. Microbiol.">
        <title>The Global Catalogue of Microorganisms (GCM) 10K type strain sequencing project: providing services to taxonomists for standard genome sequencing and annotation.</title>
        <authorList>
            <consortium name="The Broad Institute Genomics Platform"/>
            <consortium name="The Broad Institute Genome Sequencing Center for Infectious Disease"/>
            <person name="Wu L."/>
            <person name="Ma J."/>
        </authorList>
    </citation>
    <scope>NUCLEOTIDE SEQUENCE [LARGE SCALE GENOMIC DNA]</scope>
    <source>
        <strain evidence="2 3">JCM 15933</strain>
    </source>
</reference>
<dbReference type="Gene3D" id="2.30.30.40">
    <property type="entry name" value="SH3 Domains"/>
    <property type="match status" value="1"/>
</dbReference>
<evidence type="ECO:0000313" key="2">
    <source>
        <dbReference type="EMBL" id="GAA1563963.1"/>
    </source>
</evidence>
<dbReference type="InterPro" id="IPR036061">
    <property type="entry name" value="CheW-like_dom_sf"/>
</dbReference>
<sequence>MSVEAAPRGGGPGDSTAGDAKRYLTFTLNGEPYALDIFHITEILEYRNLTVVPMTPDFVRGVINLRGRAVPVIDLAIRFAKGATSIARRTSIIIVHIRGMPGSGDTGAGTVTGDGRDGQDIGVLVDAVSKVESFTAEDIEPAPAFGAGIRADFISGMAKRDNDFIIVLDIDHVLSLSDMADLVTALPAGAEGNGGADRAIRSS</sequence>
<gene>
    <name evidence="2" type="ORF">GCM10009827_101930</name>
</gene>
<dbReference type="Pfam" id="PF01584">
    <property type="entry name" value="CheW"/>
    <property type="match status" value="1"/>
</dbReference>
<dbReference type="Proteomes" id="UP001501470">
    <property type="component" value="Unassembled WGS sequence"/>
</dbReference>
<proteinExistence type="predicted"/>
<comment type="caution">
    <text evidence="2">The sequence shown here is derived from an EMBL/GenBank/DDBJ whole genome shotgun (WGS) entry which is preliminary data.</text>
</comment>
<dbReference type="InterPro" id="IPR002545">
    <property type="entry name" value="CheW-lke_dom"/>
</dbReference>
<protein>
    <submittedName>
        <fullName evidence="2">Chemotaxis protein CheW</fullName>
    </submittedName>
</protein>
<dbReference type="PANTHER" id="PTHR22617:SF41">
    <property type="entry name" value="CHEMOTAXIS SIGNAL TRANSDUCTION SYSTEM ADAPTOR PROTEIN CHEW"/>
    <property type="match status" value="1"/>
</dbReference>
<name>A0ABN2CUS4_9ACTN</name>
<dbReference type="InterPro" id="IPR039315">
    <property type="entry name" value="CheW"/>
</dbReference>
<dbReference type="PANTHER" id="PTHR22617">
    <property type="entry name" value="CHEMOTAXIS SENSOR HISTIDINE KINASE-RELATED"/>
    <property type="match status" value="1"/>
</dbReference>
<organism evidence="2 3">
    <name type="scientific">Dactylosporangium maewongense</name>
    <dbReference type="NCBI Taxonomy" id="634393"/>
    <lineage>
        <taxon>Bacteria</taxon>
        <taxon>Bacillati</taxon>
        <taxon>Actinomycetota</taxon>
        <taxon>Actinomycetes</taxon>
        <taxon>Micromonosporales</taxon>
        <taxon>Micromonosporaceae</taxon>
        <taxon>Dactylosporangium</taxon>
    </lineage>
</organism>
<accession>A0ABN2CUS4</accession>